<evidence type="ECO:0000313" key="2">
    <source>
        <dbReference type="EMBL" id="CAD7633409.1"/>
    </source>
</evidence>
<gene>
    <name evidence="2" type="ORF">OSB1V03_LOCUS13806</name>
</gene>
<dbReference type="Gene3D" id="3.10.129.110">
    <property type="entry name" value="Polyketide synthase dehydratase"/>
    <property type="match status" value="1"/>
</dbReference>
<feature type="non-terminal residue" evidence="2">
    <location>
        <position position="1"/>
    </location>
</feature>
<sequence>FITFLDAMLQSMIFSAPFRKLMVPVMIKSVRVDPKVMFAAIARNRSKEEMKEKEAVQEQVREWRDMNLDEGEQAGSILAELDQTNEILDQLYERFHIYKSVMPFYVDSNAKLLVTHGLEVENVMAFPIPRKVDNQDLGLDSYEFLPNEDLCAIDPCDRQTLNQYLELCKSMASIIKRNGAEKIKCDYNYRNIGSDVIQGYRMANNESHVMFRALDKIMQAVAQEDHNNNNTPTAIADNNIAYRVWADMQDRREFDLNKDLIHQIQRNERLIRSLVDIVNENLVPQKTIKVLEINAMGGAQVLAREVEKYVADYHMYPIDVEYKLAVTAKEGCPESLADRTAVWDPKESSFPYDVTPVNLIVIRDAPELWPLDLDHFCQELSDVLVAGAGFLMAVFRHKYTEPELALNSLNGKRLLSDTDLTARIDAFAKSAADCGLALVGRKCDTIATTAMLWRKVLPNTSASAPKTMALSSRRIGDWFEPLKEALLAAKEVDENETDANVWLVANDDYTNGAIGFRKGAENIIDCSIASKNVMNSPFHSHSPTSSLKLLVPMRRNRRNIGP</sequence>
<proteinExistence type="predicted"/>
<evidence type="ECO:0000256" key="1">
    <source>
        <dbReference type="SAM" id="Coils"/>
    </source>
</evidence>
<dbReference type="EMBL" id="OC867270">
    <property type="protein sequence ID" value="CAD7633409.1"/>
    <property type="molecule type" value="Genomic_DNA"/>
</dbReference>
<dbReference type="Gene3D" id="3.40.50.150">
    <property type="entry name" value="Vaccinia Virus protein VP39"/>
    <property type="match status" value="1"/>
</dbReference>
<protein>
    <submittedName>
        <fullName evidence="2">Uncharacterized protein</fullName>
    </submittedName>
</protein>
<feature type="coiled-coil region" evidence="1">
    <location>
        <begin position="39"/>
        <end position="66"/>
    </location>
</feature>
<dbReference type="InterPro" id="IPR029063">
    <property type="entry name" value="SAM-dependent_MTases_sf"/>
</dbReference>
<organism evidence="2">
    <name type="scientific">Medioppia subpectinata</name>
    <dbReference type="NCBI Taxonomy" id="1979941"/>
    <lineage>
        <taxon>Eukaryota</taxon>
        <taxon>Metazoa</taxon>
        <taxon>Ecdysozoa</taxon>
        <taxon>Arthropoda</taxon>
        <taxon>Chelicerata</taxon>
        <taxon>Arachnida</taxon>
        <taxon>Acari</taxon>
        <taxon>Acariformes</taxon>
        <taxon>Sarcoptiformes</taxon>
        <taxon>Oribatida</taxon>
        <taxon>Brachypylina</taxon>
        <taxon>Oppioidea</taxon>
        <taxon>Oppiidae</taxon>
        <taxon>Medioppia</taxon>
    </lineage>
</organism>
<dbReference type="Proteomes" id="UP000759131">
    <property type="component" value="Unassembled WGS sequence"/>
</dbReference>
<name>A0A7R9L3V9_9ACAR</name>
<keyword evidence="1" id="KW-0175">Coiled coil</keyword>
<accession>A0A7R9L3V9</accession>
<reference evidence="2" key="1">
    <citation type="submission" date="2020-11" db="EMBL/GenBank/DDBJ databases">
        <authorList>
            <person name="Tran Van P."/>
        </authorList>
    </citation>
    <scope>NUCLEOTIDE SEQUENCE</scope>
</reference>
<dbReference type="InterPro" id="IPR042104">
    <property type="entry name" value="PKS_dehydratase_sf"/>
</dbReference>
<keyword evidence="3" id="KW-1185">Reference proteome</keyword>
<evidence type="ECO:0000313" key="3">
    <source>
        <dbReference type="Proteomes" id="UP000759131"/>
    </source>
</evidence>
<dbReference type="AlphaFoldDB" id="A0A7R9L3V9"/>
<dbReference type="EMBL" id="CAJPIZ010012695">
    <property type="protein sequence ID" value="CAG2113839.1"/>
    <property type="molecule type" value="Genomic_DNA"/>
</dbReference>